<proteinExistence type="predicted"/>
<evidence type="ECO:0000313" key="1">
    <source>
        <dbReference type="EMBL" id="GIO26960.1"/>
    </source>
</evidence>
<name>A0A919XA73_9BACI</name>
<organism evidence="1 2">
    <name type="scientific">Ornithinibacillus bavariensis</name>
    <dbReference type="NCBI Taxonomy" id="545502"/>
    <lineage>
        <taxon>Bacteria</taxon>
        <taxon>Bacillati</taxon>
        <taxon>Bacillota</taxon>
        <taxon>Bacilli</taxon>
        <taxon>Bacillales</taxon>
        <taxon>Bacillaceae</taxon>
        <taxon>Ornithinibacillus</taxon>
    </lineage>
</organism>
<dbReference type="Proteomes" id="UP000676917">
    <property type="component" value="Unassembled WGS sequence"/>
</dbReference>
<dbReference type="AlphaFoldDB" id="A0A919XA73"/>
<keyword evidence="2" id="KW-1185">Reference proteome</keyword>
<gene>
    <name evidence="1" type="ORF">J43TS3_15710</name>
</gene>
<sequence>MQLEEIINKINQSTEELDFGTARRYVENNYELLKNQKHRLNTNAREILSFVSERFESGLQPLSRIEMAAINAINISAKKFNLSGVKLAIKNNPKLLLRHDVLDYLNSDAKILLESMGVIEKM</sequence>
<protein>
    <submittedName>
        <fullName evidence="1">Uncharacterized protein</fullName>
    </submittedName>
</protein>
<dbReference type="EMBL" id="BORP01000002">
    <property type="protein sequence ID" value="GIO26960.1"/>
    <property type="molecule type" value="Genomic_DNA"/>
</dbReference>
<evidence type="ECO:0000313" key="2">
    <source>
        <dbReference type="Proteomes" id="UP000676917"/>
    </source>
</evidence>
<dbReference type="RefSeq" id="WP_212920448.1">
    <property type="nucleotide sequence ID" value="NZ_BORP01000002.1"/>
</dbReference>
<reference evidence="1" key="1">
    <citation type="submission" date="2021-03" db="EMBL/GenBank/DDBJ databases">
        <title>Antimicrobial resistance genes in bacteria isolated from Japanese honey, and their potential for conferring macrolide and lincosamide resistance in the American foulbrood pathogen Paenibacillus larvae.</title>
        <authorList>
            <person name="Okamoto M."/>
            <person name="Kumagai M."/>
            <person name="Kanamori H."/>
            <person name="Takamatsu D."/>
        </authorList>
    </citation>
    <scope>NUCLEOTIDE SEQUENCE</scope>
    <source>
        <strain evidence="1">J43TS3</strain>
    </source>
</reference>
<comment type="caution">
    <text evidence="1">The sequence shown here is derived from an EMBL/GenBank/DDBJ whole genome shotgun (WGS) entry which is preliminary data.</text>
</comment>
<accession>A0A919XA73</accession>